<dbReference type="Proteomes" id="UP001597545">
    <property type="component" value="Unassembled WGS sequence"/>
</dbReference>
<proteinExistence type="inferred from homology"/>
<keyword evidence="7 8" id="KW-0998">Cell outer membrane</keyword>
<dbReference type="InterPro" id="IPR012910">
    <property type="entry name" value="Plug_dom"/>
</dbReference>
<evidence type="ECO:0000256" key="2">
    <source>
        <dbReference type="ARBA" id="ARBA00022448"/>
    </source>
</evidence>
<evidence type="ECO:0000313" key="12">
    <source>
        <dbReference type="EMBL" id="MFD2549077.1"/>
    </source>
</evidence>
<keyword evidence="6 8" id="KW-0472">Membrane</keyword>
<evidence type="ECO:0000313" key="13">
    <source>
        <dbReference type="Proteomes" id="UP001597545"/>
    </source>
</evidence>
<name>A0ABW5KJA2_9SPHI</name>
<organism evidence="12 13">
    <name type="scientific">Sphingobacterium suaedae</name>
    <dbReference type="NCBI Taxonomy" id="1686402"/>
    <lineage>
        <taxon>Bacteria</taxon>
        <taxon>Pseudomonadati</taxon>
        <taxon>Bacteroidota</taxon>
        <taxon>Sphingobacteriia</taxon>
        <taxon>Sphingobacteriales</taxon>
        <taxon>Sphingobacteriaceae</taxon>
        <taxon>Sphingobacterium</taxon>
    </lineage>
</organism>
<dbReference type="PROSITE" id="PS52016">
    <property type="entry name" value="TONB_DEPENDENT_REC_3"/>
    <property type="match status" value="1"/>
</dbReference>
<evidence type="ECO:0000256" key="9">
    <source>
        <dbReference type="RuleBase" id="RU003357"/>
    </source>
</evidence>
<evidence type="ECO:0000256" key="6">
    <source>
        <dbReference type="ARBA" id="ARBA00023136"/>
    </source>
</evidence>
<dbReference type="EMBL" id="JBHULR010000009">
    <property type="protein sequence ID" value="MFD2549077.1"/>
    <property type="molecule type" value="Genomic_DNA"/>
</dbReference>
<evidence type="ECO:0000259" key="10">
    <source>
        <dbReference type="Pfam" id="PF00593"/>
    </source>
</evidence>
<protein>
    <submittedName>
        <fullName evidence="12">SusC/RagA family TonB-linked outer membrane protein</fullName>
    </submittedName>
</protein>
<keyword evidence="5 9" id="KW-0798">TonB box</keyword>
<evidence type="ECO:0000259" key="11">
    <source>
        <dbReference type="Pfam" id="PF07715"/>
    </source>
</evidence>
<comment type="similarity">
    <text evidence="8 9">Belongs to the TonB-dependent receptor family.</text>
</comment>
<dbReference type="NCBIfam" id="TIGR04057">
    <property type="entry name" value="SusC_RagA_signa"/>
    <property type="match status" value="1"/>
</dbReference>
<gene>
    <name evidence="12" type="ORF">ACFSR5_15615</name>
</gene>
<feature type="domain" description="TonB-dependent receptor-like beta-barrel" evidence="10">
    <location>
        <begin position="457"/>
        <end position="1020"/>
    </location>
</feature>
<evidence type="ECO:0000256" key="8">
    <source>
        <dbReference type="PROSITE-ProRule" id="PRU01360"/>
    </source>
</evidence>
<dbReference type="InterPro" id="IPR039426">
    <property type="entry name" value="TonB-dep_rcpt-like"/>
</dbReference>
<dbReference type="Pfam" id="PF13715">
    <property type="entry name" value="CarbopepD_reg_2"/>
    <property type="match status" value="1"/>
</dbReference>
<dbReference type="Gene3D" id="2.170.130.10">
    <property type="entry name" value="TonB-dependent receptor, plug domain"/>
    <property type="match status" value="1"/>
</dbReference>
<keyword evidence="13" id="KW-1185">Reference proteome</keyword>
<dbReference type="InterPro" id="IPR023996">
    <property type="entry name" value="TonB-dep_OMP_SusC/RagA"/>
</dbReference>
<feature type="domain" description="TonB-dependent receptor plug" evidence="11">
    <location>
        <begin position="148"/>
        <end position="255"/>
    </location>
</feature>
<dbReference type="Pfam" id="PF07715">
    <property type="entry name" value="Plug"/>
    <property type="match status" value="1"/>
</dbReference>
<dbReference type="NCBIfam" id="TIGR04056">
    <property type="entry name" value="OMP_RagA_SusC"/>
    <property type="match status" value="1"/>
</dbReference>
<comment type="subcellular location">
    <subcellularLocation>
        <location evidence="1 8">Cell outer membrane</location>
        <topology evidence="1 8">Multi-pass membrane protein</topology>
    </subcellularLocation>
</comment>
<dbReference type="InterPro" id="IPR008969">
    <property type="entry name" value="CarboxyPept-like_regulatory"/>
</dbReference>
<dbReference type="InterPro" id="IPR000531">
    <property type="entry name" value="Beta-barrel_TonB"/>
</dbReference>
<sequence length="1057" mass="116696">MKNRKQRFLLPRGRWGRWSIGTAVLVAQVLPLDGRAAGASIPVGQVEATERFAVSQQPIRGRVLNAKGEPLQSVSVSVKGAAGTATATDAQGAFSISAPAGAILVFRSVGYQTKEVAAPQEGQMSVGLDVATEGIEEVVVVGFGAQKKVNLTGAVASVKGEDLTRRPVTNAGSMLQGQVPGLRIVQNSGEPGSEGLTIRVRGQGTFSGAGNNPLVLIDGVEGNLTDINPGDIENISVLKDAASASIYGSRAANGVLLVTTKTGKAGRLLVDYTANGSIHTPTRLFDLITNSAEYMELWNEAKTNNGTAAGLYPQETIDLYRNATDRVKYPNTDWLDIMFNPAFVQQHNFGVSGGSESTQYNLSLGYVDQPGVMKGFDYKRYNARLNLTSKVADWLRIGANISAKQGDTRRPRQGAEDAFIATLSQAPTYAPKLPDGRYTFKAYDFEYNNKNLLAIVENGVFWQNRDYAVNLQGWLDVQLTKGLNWYSKAAIVGDFDKESDWRPLVPLYNYHTGEYATDLDVGGKGLGATRRENRYTNVFSYLKYMHSFAGIHNVEAQVGYSQELNRQEYLYGYRRDFFNNNLQELDAGGLSVQNASGSAYEWAMQSFFGRLTYNFKERYLLEANLRYDGSSRMHPDRRWGAFPSVSAGWRISEEGFVKDAELSWLNNAKIRASYGKLGNQNVNINVSGNSNYPYPYQEILNYTGNYPFDNANLTTGAAQTALANQMLTWEKTTATDIGLDLTLFQGLDVTFDWYRKTTSDILRQSQITGVVGLTAPNVNSGTMRNEGIELALRYSGRVGSGALEGLGYSVGGNIDRFKNTVVKLGQREIGSWTIKEEGRPWDTYYMLEWTGIFQDQAQIDAAPKQYNDDTKPGDLIFKDQNGDGVVNDQDRTYMDGAFPSFEYALTGNLNWKGVDVSFMFQGVQGRNLFVNNWGTVPFVQGSPPTVNWRDRWTEENPSTTMPRIYWGFDAPAKISRPSSFFLQDASYLRLKNLTVGYTLPKPVTGRIGVEKVRVFVSGDNIFTKTDYPGLDPERSGSGTFLGYPQNKIYAFGLQVQF</sequence>
<dbReference type="SUPFAM" id="SSF56935">
    <property type="entry name" value="Porins"/>
    <property type="match status" value="1"/>
</dbReference>
<dbReference type="RefSeq" id="WP_380905397.1">
    <property type="nucleotide sequence ID" value="NZ_JBHUEG010000009.1"/>
</dbReference>
<evidence type="ECO:0000256" key="7">
    <source>
        <dbReference type="ARBA" id="ARBA00023237"/>
    </source>
</evidence>
<evidence type="ECO:0000256" key="3">
    <source>
        <dbReference type="ARBA" id="ARBA00022452"/>
    </source>
</evidence>
<keyword evidence="4 8" id="KW-0812">Transmembrane</keyword>
<evidence type="ECO:0000256" key="4">
    <source>
        <dbReference type="ARBA" id="ARBA00022692"/>
    </source>
</evidence>
<dbReference type="Pfam" id="PF00593">
    <property type="entry name" value="TonB_dep_Rec_b-barrel"/>
    <property type="match status" value="1"/>
</dbReference>
<dbReference type="SUPFAM" id="SSF49464">
    <property type="entry name" value="Carboxypeptidase regulatory domain-like"/>
    <property type="match status" value="1"/>
</dbReference>
<dbReference type="InterPro" id="IPR036942">
    <property type="entry name" value="Beta-barrel_TonB_sf"/>
</dbReference>
<evidence type="ECO:0000256" key="1">
    <source>
        <dbReference type="ARBA" id="ARBA00004571"/>
    </source>
</evidence>
<comment type="caution">
    <text evidence="12">The sequence shown here is derived from an EMBL/GenBank/DDBJ whole genome shotgun (WGS) entry which is preliminary data.</text>
</comment>
<dbReference type="InterPro" id="IPR023997">
    <property type="entry name" value="TonB-dep_OMP_SusC/RagA_CS"/>
</dbReference>
<accession>A0ABW5KJA2</accession>
<dbReference type="InterPro" id="IPR037066">
    <property type="entry name" value="Plug_dom_sf"/>
</dbReference>
<reference evidence="13" key="1">
    <citation type="journal article" date="2019" name="Int. J. Syst. Evol. Microbiol.">
        <title>The Global Catalogue of Microorganisms (GCM) 10K type strain sequencing project: providing services to taxonomists for standard genome sequencing and annotation.</title>
        <authorList>
            <consortium name="The Broad Institute Genomics Platform"/>
            <consortium name="The Broad Institute Genome Sequencing Center for Infectious Disease"/>
            <person name="Wu L."/>
            <person name="Ma J."/>
        </authorList>
    </citation>
    <scope>NUCLEOTIDE SEQUENCE [LARGE SCALE GENOMIC DNA]</scope>
    <source>
        <strain evidence="13">KCTC 42662</strain>
    </source>
</reference>
<keyword evidence="2 8" id="KW-0813">Transport</keyword>
<evidence type="ECO:0000256" key="5">
    <source>
        <dbReference type="ARBA" id="ARBA00023077"/>
    </source>
</evidence>
<keyword evidence="3 8" id="KW-1134">Transmembrane beta strand</keyword>
<dbReference type="Gene3D" id="2.40.170.20">
    <property type="entry name" value="TonB-dependent receptor, beta-barrel domain"/>
    <property type="match status" value="1"/>
</dbReference>
<dbReference type="Gene3D" id="2.60.40.1120">
    <property type="entry name" value="Carboxypeptidase-like, regulatory domain"/>
    <property type="match status" value="1"/>
</dbReference>